<keyword evidence="4" id="KW-1185">Reference proteome</keyword>
<gene>
    <name evidence="1" type="ORF">I6G64_18930</name>
    <name evidence="2" type="ORF">NCTC12961_04415</name>
</gene>
<proteinExistence type="predicted"/>
<sequence>MAGTAMLIVFSGLPGSGKTTLARALAARLPAIHLRIDTLEQAIRNSGMLAGDIGPAGYFAAYGVAEDNLRLGHRVIADSVNPLPVTRAAWHGVAQRAGTACFDIEVYCSDRAEHRRRVETRGGDIAGLKLPGWQSVIDHDYTPWATPVARIDTAGLPVESCLARLLALLSATPR</sequence>
<dbReference type="PANTHER" id="PTHR37807:SF3">
    <property type="entry name" value="OS07G0160300 PROTEIN"/>
    <property type="match status" value="1"/>
</dbReference>
<evidence type="ECO:0000313" key="1">
    <source>
        <dbReference type="EMBL" id="QPS19640.1"/>
    </source>
</evidence>
<dbReference type="GO" id="GO:0016301">
    <property type="term" value="F:kinase activity"/>
    <property type="evidence" value="ECO:0007669"/>
    <property type="project" value="UniProtKB-KW"/>
</dbReference>
<dbReference type="Proteomes" id="UP000248897">
    <property type="component" value="Chromosome 1"/>
</dbReference>
<keyword evidence="2" id="KW-0808">Transferase</keyword>
<accession>A0A2X4Y7T3</accession>
<reference evidence="1 4" key="2">
    <citation type="submission" date="2020-12" db="EMBL/GenBank/DDBJ databases">
        <title>FDA dAtabase for Regulatory Grade micrObial Sequences (FDA-ARGOS): Supporting development and validation of Infectious Disease Dx tests.</title>
        <authorList>
            <person name="Sproer C."/>
            <person name="Gronow S."/>
            <person name="Severitt S."/>
            <person name="Schroder I."/>
            <person name="Tallon L."/>
            <person name="Sadzewicz L."/>
            <person name="Zhao X."/>
            <person name="Boylan J."/>
            <person name="Ott S."/>
            <person name="Bowen H."/>
            <person name="Vavikolanu K."/>
            <person name="Mehta A."/>
            <person name="Aluvathingal J."/>
            <person name="Nadendla S."/>
            <person name="Lowell S."/>
            <person name="Myers T."/>
            <person name="Yan Y."/>
            <person name="Sichtig H."/>
        </authorList>
    </citation>
    <scope>NUCLEOTIDE SEQUENCE [LARGE SCALE GENOMIC DNA]</scope>
    <source>
        <strain evidence="1 4">FDAARGOS_907</strain>
    </source>
</reference>
<dbReference type="InterPro" id="IPR027417">
    <property type="entry name" value="P-loop_NTPase"/>
</dbReference>
<name>A0A2X4Y7T3_SERPL</name>
<reference evidence="2 3" key="1">
    <citation type="submission" date="2018-06" db="EMBL/GenBank/DDBJ databases">
        <authorList>
            <consortium name="Pathogen Informatics"/>
            <person name="Doyle S."/>
        </authorList>
    </citation>
    <scope>NUCLEOTIDE SEQUENCE [LARGE SCALE GENOMIC DNA]</scope>
    <source>
        <strain evidence="2 3">NCTC12961</strain>
    </source>
</reference>
<keyword evidence="2" id="KW-0418">Kinase</keyword>
<dbReference type="AlphaFoldDB" id="A0A2X4Y7T3"/>
<evidence type="ECO:0000313" key="4">
    <source>
        <dbReference type="Proteomes" id="UP000594967"/>
    </source>
</evidence>
<evidence type="ECO:0000313" key="2">
    <source>
        <dbReference type="EMBL" id="SQI44544.1"/>
    </source>
</evidence>
<dbReference type="Pfam" id="PF13671">
    <property type="entry name" value="AAA_33"/>
    <property type="match status" value="1"/>
</dbReference>
<dbReference type="EMBL" id="CP065673">
    <property type="protein sequence ID" value="QPS19640.1"/>
    <property type="molecule type" value="Genomic_DNA"/>
</dbReference>
<protein>
    <submittedName>
        <fullName evidence="1">AAA family ATPase</fullName>
    </submittedName>
    <submittedName>
        <fullName evidence="2">Adenylylsulfate kinase and related kinases</fullName>
    </submittedName>
</protein>
<dbReference type="Proteomes" id="UP000594967">
    <property type="component" value="Chromosome"/>
</dbReference>
<dbReference type="SUPFAM" id="SSF52540">
    <property type="entry name" value="P-loop containing nucleoside triphosphate hydrolases"/>
    <property type="match status" value="1"/>
</dbReference>
<dbReference type="EMBL" id="LS483469">
    <property type="protein sequence ID" value="SQI44544.1"/>
    <property type="molecule type" value="Genomic_DNA"/>
</dbReference>
<dbReference type="STRING" id="82996.ADP72_17440"/>
<dbReference type="Gene3D" id="3.40.50.300">
    <property type="entry name" value="P-loop containing nucleotide triphosphate hydrolases"/>
    <property type="match status" value="1"/>
</dbReference>
<organism evidence="2 3">
    <name type="scientific">Serratia plymuthica</name>
    <dbReference type="NCBI Taxonomy" id="82996"/>
    <lineage>
        <taxon>Bacteria</taxon>
        <taxon>Pseudomonadati</taxon>
        <taxon>Pseudomonadota</taxon>
        <taxon>Gammaproteobacteria</taxon>
        <taxon>Enterobacterales</taxon>
        <taxon>Yersiniaceae</taxon>
        <taxon>Serratia</taxon>
    </lineage>
</organism>
<dbReference type="PANTHER" id="PTHR37807">
    <property type="entry name" value="OS07G0160300 PROTEIN"/>
    <property type="match status" value="1"/>
</dbReference>
<evidence type="ECO:0000313" key="3">
    <source>
        <dbReference type="Proteomes" id="UP000248897"/>
    </source>
</evidence>